<sequence length="124" mass="14087">MSTTLRSRTLKATSTWDRDTAPETKSKTRRFNIQRRITAGWTAFAKHSDMFKGNIGTCLKIKAYNSCILPAMTYGAETRALTTHAWLSDGPLQFKILATPLFPLVIHQTLQYHCYHANLNIKVD</sequence>
<evidence type="ECO:0000313" key="2">
    <source>
        <dbReference type="EMBL" id="KAK2182441.1"/>
    </source>
</evidence>
<feature type="compositionally biased region" description="Basic and acidic residues" evidence="1">
    <location>
        <begin position="16"/>
        <end position="25"/>
    </location>
</feature>
<evidence type="ECO:0000256" key="1">
    <source>
        <dbReference type="SAM" id="MobiDB-lite"/>
    </source>
</evidence>
<name>A0AAD9NVH2_RIDPI</name>
<keyword evidence="3" id="KW-1185">Reference proteome</keyword>
<proteinExistence type="predicted"/>
<protein>
    <submittedName>
        <fullName evidence="2">Uncharacterized protein</fullName>
    </submittedName>
</protein>
<gene>
    <name evidence="2" type="ORF">NP493_353g01008</name>
</gene>
<accession>A0AAD9NVH2</accession>
<dbReference type="AlphaFoldDB" id="A0AAD9NVH2"/>
<feature type="region of interest" description="Disordered" evidence="1">
    <location>
        <begin position="1"/>
        <end position="25"/>
    </location>
</feature>
<dbReference type="Proteomes" id="UP001209878">
    <property type="component" value="Unassembled WGS sequence"/>
</dbReference>
<feature type="compositionally biased region" description="Polar residues" evidence="1">
    <location>
        <begin position="1"/>
        <end position="15"/>
    </location>
</feature>
<dbReference type="EMBL" id="JAODUO010000353">
    <property type="protein sequence ID" value="KAK2182441.1"/>
    <property type="molecule type" value="Genomic_DNA"/>
</dbReference>
<reference evidence="2" key="1">
    <citation type="journal article" date="2023" name="Mol. Biol. Evol.">
        <title>Third-Generation Sequencing Reveals the Adaptive Role of the Epigenome in Three Deep-Sea Polychaetes.</title>
        <authorList>
            <person name="Perez M."/>
            <person name="Aroh O."/>
            <person name="Sun Y."/>
            <person name="Lan Y."/>
            <person name="Juniper S.K."/>
            <person name="Young C.R."/>
            <person name="Angers B."/>
            <person name="Qian P.Y."/>
        </authorList>
    </citation>
    <scope>NUCLEOTIDE SEQUENCE</scope>
    <source>
        <strain evidence="2">R07B-5</strain>
    </source>
</reference>
<comment type="caution">
    <text evidence="2">The sequence shown here is derived from an EMBL/GenBank/DDBJ whole genome shotgun (WGS) entry which is preliminary data.</text>
</comment>
<evidence type="ECO:0000313" key="3">
    <source>
        <dbReference type="Proteomes" id="UP001209878"/>
    </source>
</evidence>
<organism evidence="2 3">
    <name type="scientific">Ridgeia piscesae</name>
    <name type="common">Tubeworm</name>
    <dbReference type="NCBI Taxonomy" id="27915"/>
    <lineage>
        <taxon>Eukaryota</taxon>
        <taxon>Metazoa</taxon>
        <taxon>Spiralia</taxon>
        <taxon>Lophotrochozoa</taxon>
        <taxon>Annelida</taxon>
        <taxon>Polychaeta</taxon>
        <taxon>Sedentaria</taxon>
        <taxon>Canalipalpata</taxon>
        <taxon>Sabellida</taxon>
        <taxon>Siboglinidae</taxon>
        <taxon>Ridgeia</taxon>
    </lineage>
</organism>